<organism evidence="2 3">
    <name type="scientific">Mucilaginibacter litoreus</name>
    <dbReference type="NCBI Taxonomy" id="1048221"/>
    <lineage>
        <taxon>Bacteria</taxon>
        <taxon>Pseudomonadati</taxon>
        <taxon>Bacteroidota</taxon>
        <taxon>Sphingobacteriia</taxon>
        <taxon>Sphingobacteriales</taxon>
        <taxon>Sphingobacteriaceae</taxon>
        <taxon>Mucilaginibacter</taxon>
    </lineage>
</organism>
<dbReference type="RefSeq" id="WP_377117836.1">
    <property type="nucleotide sequence ID" value="NZ_JBHTHZ010000014.1"/>
</dbReference>
<dbReference type="InterPro" id="IPR029058">
    <property type="entry name" value="AB_hydrolase_fold"/>
</dbReference>
<dbReference type="GO" id="GO:0016787">
    <property type="term" value="F:hydrolase activity"/>
    <property type="evidence" value="ECO:0007669"/>
    <property type="project" value="UniProtKB-KW"/>
</dbReference>
<name>A0ABW3AWI7_9SPHI</name>
<comment type="caution">
    <text evidence="2">The sequence shown here is derived from an EMBL/GenBank/DDBJ whole genome shotgun (WGS) entry which is preliminary data.</text>
</comment>
<sequence>MEKQKTFVLVHGSWQGNFAWEIIKLKLAQSGHEVINIELPGHGAERGFSGNLTMTDYRDSVISQLMRIDGQAILVGHSMGGMVISAVAESIPVKIEKLVFLAAFVPANGDSLLKLAMQDTESLVMKKVVLSEDQSVLRFDQKDLAEIFIQDAKHFADLFITQYQDEPAEPNRTALTLTAERFGAIPKYYIYTLHDNAISINRQQEMAKFAGIKKTYELSSGHTPQLSKPDELTHILLSIAGNY</sequence>
<dbReference type="Pfam" id="PF12697">
    <property type="entry name" value="Abhydrolase_6"/>
    <property type="match status" value="1"/>
</dbReference>
<dbReference type="PANTHER" id="PTHR37017:SF11">
    <property type="entry name" value="ESTERASE_LIPASE_THIOESTERASE DOMAIN-CONTAINING PROTEIN"/>
    <property type="match status" value="1"/>
</dbReference>
<dbReference type="InterPro" id="IPR052897">
    <property type="entry name" value="Sec-Metab_Biosynth_Hydrolase"/>
</dbReference>
<proteinExistence type="predicted"/>
<evidence type="ECO:0000259" key="1">
    <source>
        <dbReference type="Pfam" id="PF12697"/>
    </source>
</evidence>
<dbReference type="Proteomes" id="UP001597010">
    <property type="component" value="Unassembled WGS sequence"/>
</dbReference>
<keyword evidence="3" id="KW-1185">Reference proteome</keyword>
<gene>
    <name evidence="2" type="ORF">ACFQZX_17575</name>
</gene>
<keyword evidence="2" id="KW-0378">Hydrolase</keyword>
<dbReference type="InterPro" id="IPR000073">
    <property type="entry name" value="AB_hydrolase_1"/>
</dbReference>
<evidence type="ECO:0000313" key="2">
    <source>
        <dbReference type="EMBL" id="MFD0795437.1"/>
    </source>
</evidence>
<reference evidence="3" key="1">
    <citation type="journal article" date="2019" name="Int. J. Syst. Evol. Microbiol.">
        <title>The Global Catalogue of Microorganisms (GCM) 10K type strain sequencing project: providing services to taxonomists for standard genome sequencing and annotation.</title>
        <authorList>
            <consortium name="The Broad Institute Genomics Platform"/>
            <consortium name="The Broad Institute Genome Sequencing Center for Infectious Disease"/>
            <person name="Wu L."/>
            <person name="Ma J."/>
        </authorList>
    </citation>
    <scope>NUCLEOTIDE SEQUENCE [LARGE SCALE GENOMIC DNA]</scope>
    <source>
        <strain evidence="3">CCUG 61484</strain>
    </source>
</reference>
<protein>
    <submittedName>
        <fullName evidence="2">Alpha/beta fold hydrolase</fullName>
    </submittedName>
</protein>
<dbReference type="SUPFAM" id="SSF53474">
    <property type="entry name" value="alpha/beta-Hydrolases"/>
    <property type="match status" value="1"/>
</dbReference>
<accession>A0ABW3AWI7</accession>
<evidence type="ECO:0000313" key="3">
    <source>
        <dbReference type="Proteomes" id="UP001597010"/>
    </source>
</evidence>
<dbReference type="PANTHER" id="PTHR37017">
    <property type="entry name" value="AB HYDROLASE-1 DOMAIN-CONTAINING PROTEIN-RELATED"/>
    <property type="match status" value="1"/>
</dbReference>
<feature type="domain" description="AB hydrolase-1" evidence="1">
    <location>
        <begin position="7"/>
        <end position="232"/>
    </location>
</feature>
<dbReference type="Gene3D" id="3.40.50.1820">
    <property type="entry name" value="alpha/beta hydrolase"/>
    <property type="match status" value="1"/>
</dbReference>
<dbReference type="EMBL" id="JBHTHZ010000014">
    <property type="protein sequence ID" value="MFD0795437.1"/>
    <property type="molecule type" value="Genomic_DNA"/>
</dbReference>